<evidence type="ECO:0000313" key="2">
    <source>
        <dbReference type="WBParaSite" id="ACRNAN_scaffold18507.g23432.t1"/>
    </source>
</evidence>
<dbReference type="AlphaFoldDB" id="A0A914D3Z7"/>
<protein>
    <submittedName>
        <fullName evidence="2">Uncharacterized protein</fullName>
    </submittedName>
</protein>
<dbReference type="Proteomes" id="UP000887540">
    <property type="component" value="Unplaced"/>
</dbReference>
<proteinExistence type="predicted"/>
<evidence type="ECO:0000313" key="1">
    <source>
        <dbReference type="Proteomes" id="UP000887540"/>
    </source>
</evidence>
<dbReference type="WBParaSite" id="ACRNAN_scaffold18507.g23432.t1">
    <property type="protein sequence ID" value="ACRNAN_scaffold18507.g23432.t1"/>
    <property type="gene ID" value="ACRNAN_scaffold18507.g23432"/>
</dbReference>
<reference evidence="2" key="1">
    <citation type="submission" date="2022-11" db="UniProtKB">
        <authorList>
            <consortium name="WormBaseParasite"/>
        </authorList>
    </citation>
    <scope>IDENTIFICATION</scope>
</reference>
<organism evidence="1 2">
    <name type="scientific">Acrobeloides nanus</name>
    <dbReference type="NCBI Taxonomy" id="290746"/>
    <lineage>
        <taxon>Eukaryota</taxon>
        <taxon>Metazoa</taxon>
        <taxon>Ecdysozoa</taxon>
        <taxon>Nematoda</taxon>
        <taxon>Chromadorea</taxon>
        <taxon>Rhabditida</taxon>
        <taxon>Tylenchina</taxon>
        <taxon>Cephalobomorpha</taxon>
        <taxon>Cephaloboidea</taxon>
        <taxon>Cephalobidae</taxon>
        <taxon>Acrobeloides</taxon>
    </lineage>
</organism>
<keyword evidence="1" id="KW-1185">Reference proteome</keyword>
<sequence>SLAYPYLTVLVKSEESLDLVG</sequence>
<name>A0A914D3Z7_9BILA</name>
<accession>A0A914D3Z7</accession>